<proteinExistence type="predicted"/>
<organism evidence="1 2">
    <name type="scientific">Myroides odoratus</name>
    <name type="common">Flavobacterium odoratum</name>
    <dbReference type="NCBI Taxonomy" id="256"/>
    <lineage>
        <taxon>Bacteria</taxon>
        <taxon>Pseudomonadati</taxon>
        <taxon>Bacteroidota</taxon>
        <taxon>Flavobacteriia</taxon>
        <taxon>Flavobacteriales</taxon>
        <taxon>Flavobacteriaceae</taxon>
        <taxon>Myroides</taxon>
    </lineage>
</organism>
<dbReference type="Proteomes" id="UP000255024">
    <property type="component" value="Unassembled WGS sequence"/>
</dbReference>
<dbReference type="AlphaFoldDB" id="A0A378RP49"/>
<dbReference type="RefSeq" id="WP_115090777.1">
    <property type="nucleotide sequence ID" value="NZ_CP068107.1"/>
</dbReference>
<evidence type="ECO:0000313" key="1">
    <source>
        <dbReference type="EMBL" id="STZ27937.1"/>
    </source>
</evidence>
<gene>
    <name evidence="1" type="ORF">NCTC11179_01475</name>
</gene>
<name>A0A378RP49_MYROD</name>
<sequence length="214" mass="24867">MKKEILDRISQLGGDVSQVKGQMILDDLLSITFNTVLYKRPVDTPWAKAEEEEPIFGLGEFIEEHQELVETNREALYQKIITHFYQNTEEAYGQTFWQPVLFTPFKEGTTDYDNWYEGCFDDETLVDLSEVEKVTGTRTGDFLQLFYSYGFPDQLYISLDDPEKENPTVFGTDHEVFFGEITNEGALEAYFNQFMTRDELIEIVAKALDKQQNK</sequence>
<reference evidence="1 2" key="1">
    <citation type="submission" date="2018-06" db="EMBL/GenBank/DDBJ databases">
        <authorList>
            <consortium name="Pathogen Informatics"/>
            <person name="Doyle S."/>
        </authorList>
    </citation>
    <scope>NUCLEOTIDE SEQUENCE [LARGE SCALE GENOMIC DNA]</scope>
    <source>
        <strain evidence="1 2">NCTC11179</strain>
    </source>
</reference>
<protein>
    <submittedName>
        <fullName evidence="1">Uncharacterized protein</fullName>
    </submittedName>
</protein>
<evidence type="ECO:0000313" key="2">
    <source>
        <dbReference type="Proteomes" id="UP000255024"/>
    </source>
</evidence>
<keyword evidence="2" id="KW-1185">Reference proteome</keyword>
<dbReference type="EMBL" id="UGQL01000001">
    <property type="protein sequence ID" value="STZ27937.1"/>
    <property type="molecule type" value="Genomic_DNA"/>
</dbReference>
<accession>A0A378RP49</accession>